<feature type="domain" description="Methyltransferase FkbM" evidence="1">
    <location>
        <begin position="127"/>
        <end position="235"/>
    </location>
</feature>
<keyword evidence="3" id="KW-1185">Reference proteome</keyword>
<evidence type="ECO:0000259" key="1">
    <source>
        <dbReference type="Pfam" id="PF05050"/>
    </source>
</evidence>
<dbReference type="InterPro" id="IPR006342">
    <property type="entry name" value="FkbM_mtfrase"/>
</dbReference>
<dbReference type="EMBL" id="NSKC01000002">
    <property type="protein sequence ID" value="PAU84940.1"/>
    <property type="molecule type" value="Genomic_DNA"/>
</dbReference>
<dbReference type="AlphaFoldDB" id="A0A2A2FJ96"/>
<protein>
    <recommendedName>
        <fullName evidence="1">Methyltransferase FkbM domain-containing protein</fullName>
    </recommendedName>
</protein>
<evidence type="ECO:0000313" key="2">
    <source>
        <dbReference type="EMBL" id="PAU84940.1"/>
    </source>
</evidence>
<name>A0A2A2FJ96_9EURY</name>
<dbReference type="SUPFAM" id="SSF53335">
    <property type="entry name" value="S-adenosyl-L-methionine-dependent methyltransferases"/>
    <property type="match status" value="1"/>
</dbReference>
<dbReference type="Gene3D" id="3.40.50.150">
    <property type="entry name" value="Vaccinia Virus protein VP39"/>
    <property type="match status" value="1"/>
</dbReference>
<gene>
    <name evidence="2" type="ORF">CK500_05380</name>
</gene>
<accession>A0A2A2FJ96</accession>
<organism evidence="2 3">
    <name type="scientific">Halorubrum salipaludis</name>
    <dbReference type="NCBI Taxonomy" id="2032630"/>
    <lineage>
        <taxon>Archaea</taxon>
        <taxon>Methanobacteriati</taxon>
        <taxon>Methanobacteriota</taxon>
        <taxon>Stenosarchaea group</taxon>
        <taxon>Halobacteria</taxon>
        <taxon>Halobacteriales</taxon>
        <taxon>Haloferacaceae</taxon>
        <taxon>Halorubrum</taxon>
    </lineage>
</organism>
<sequence length="255" mass="28290">MTVCIGLQLISLMNLVTLVRKSSRRKLNTCRSYYGSMNIPRPVRKIVESTYKNTLRPYLPRRLAYFNGYIVRYPKLFDTTDVNEDMQQFEVSAHNEFTQSGDSVVVVGVGSGVSTLAAAENVGHDGDVQGYEAGADLARAAEESASLNDLADRVSIVGSPVTDTTVNTWGSVDNDPVLPSELPEADVLELDCEGAEYKILNEIQFRPRVIIVEIHSQFGVNPSDIHTWLESNEYSLEKQAKNDEVGLEWIVATRS</sequence>
<dbReference type="Proteomes" id="UP000218083">
    <property type="component" value="Unassembled WGS sequence"/>
</dbReference>
<dbReference type="RefSeq" id="WP_095636210.1">
    <property type="nucleotide sequence ID" value="NZ_NSKC01000002.1"/>
</dbReference>
<reference evidence="2 3" key="1">
    <citation type="submission" date="2017-08" db="EMBL/GenBank/DDBJ databases">
        <title>The strain WRN001 was isolated from Binhai saline alkaline soil, Tianjin, China.</title>
        <authorList>
            <person name="Liu D."/>
            <person name="Zhang G."/>
        </authorList>
    </citation>
    <scope>NUCLEOTIDE SEQUENCE [LARGE SCALE GENOMIC DNA]</scope>
    <source>
        <strain evidence="2 3">WN019</strain>
    </source>
</reference>
<evidence type="ECO:0000313" key="3">
    <source>
        <dbReference type="Proteomes" id="UP000218083"/>
    </source>
</evidence>
<dbReference type="InterPro" id="IPR029063">
    <property type="entry name" value="SAM-dependent_MTases_sf"/>
</dbReference>
<comment type="caution">
    <text evidence="2">The sequence shown here is derived from an EMBL/GenBank/DDBJ whole genome shotgun (WGS) entry which is preliminary data.</text>
</comment>
<proteinExistence type="predicted"/>
<dbReference type="Pfam" id="PF05050">
    <property type="entry name" value="Methyltransf_21"/>
    <property type="match status" value="1"/>
</dbReference>